<comment type="caution">
    <text evidence="1">The sequence shown here is derived from an EMBL/GenBank/DDBJ whole genome shotgun (WGS) entry which is preliminary data.</text>
</comment>
<protein>
    <submittedName>
        <fullName evidence="1">Uncharacterized protein</fullName>
    </submittedName>
</protein>
<evidence type="ECO:0000313" key="1">
    <source>
        <dbReference type="EMBL" id="KAJ8123455.1"/>
    </source>
</evidence>
<name>A0ACC2J7J2_9PEZI</name>
<keyword evidence="2" id="KW-1185">Reference proteome</keyword>
<accession>A0ACC2J7J2</accession>
<dbReference type="EMBL" id="JAPESX010000082">
    <property type="protein sequence ID" value="KAJ8123455.1"/>
    <property type="molecule type" value="Genomic_DNA"/>
</dbReference>
<gene>
    <name evidence="1" type="ORF">ONZ43_g602</name>
</gene>
<evidence type="ECO:0000313" key="2">
    <source>
        <dbReference type="Proteomes" id="UP001153334"/>
    </source>
</evidence>
<organism evidence="1 2">
    <name type="scientific">Nemania bipapillata</name>
    <dbReference type="NCBI Taxonomy" id="110536"/>
    <lineage>
        <taxon>Eukaryota</taxon>
        <taxon>Fungi</taxon>
        <taxon>Dikarya</taxon>
        <taxon>Ascomycota</taxon>
        <taxon>Pezizomycotina</taxon>
        <taxon>Sordariomycetes</taxon>
        <taxon>Xylariomycetidae</taxon>
        <taxon>Xylariales</taxon>
        <taxon>Xylariaceae</taxon>
        <taxon>Nemania</taxon>
    </lineage>
</organism>
<dbReference type="Proteomes" id="UP001153334">
    <property type="component" value="Unassembled WGS sequence"/>
</dbReference>
<proteinExistence type="predicted"/>
<reference evidence="1" key="1">
    <citation type="submission" date="2022-11" db="EMBL/GenBank/DDBJ databases">
        <title>Genome Sequence of Nemania bipapillata.</title>
        <authorList>
            <person name="Buettner E."/>
        </authorList>
    </citation>
    <scope>NUCLEOTIDE SEQUENCE</scope>
    <source>
        <strain evidence="1">CP14</strain>
    </source>
</reference>
<sequence>MSIQKPGRHIIKIGEHFLVKYGKNVDFTEGENMLIVHQHTTLPIPALYAMYHHKPSGHNVIIMEFIEGEVLSGRYDNLDVKQKASIGAQLRRHLSELRKIPSAGLYGLLGGRPYLAHSWIFKTRAGPFKSAGAFLEAYFNAQFSDVAPKYYAA</sequence>